<dbReference type="PANTHER" id="PTHR47211:SF2">
    <property type="entry name" value="TRIHELIX TRANSCRIPTION FACTOR ASR3"/>
    <property type="match status" value="1"/>
</dbReference>
<dbReference type="EMBL" id="CM035408">
    <property type="protein sequence ID" value="KAH7442664.1"/>
    <property type="molecule type" value="Genomic_DNA"/>
</dbReference>
<accession>A0A8T2V9Q0</accession>
<feature type="compositionally biased region" description="Low complexity" evidence="1">
    <location>
        <begin position="71"/>
        <end position="80"/>
    </location>
</feature>
<keyword evidence="3" id="KW-1185">Reference proteome</keyword>
<proteinExistence type="predicted"/>
<name>A0A8T2V9Q0_CERRI</name>
<feature type="compositionally biased region" description="Basic and acidic residues" evidence="1">
    <location>
        <begin position="1"/>
        <end position="19"/>
    </location>
</feature>
<gene>
    <name evidence="2" type="ORF">KP509_03G098100</name>
</gene>
<dbReference type="OMA" id="PPVENHA"/>
<feature type="region of interest" description="Disordered" evidence="1">
    <location>
        <begin position="71"/>
        <end position="125"/>
    </location>
</feature>
<reference evidence="2" key="1">
    <citation type="submission" date="2021-08" db="EMBL/GenBank/DDBJ databases">
        <title>WGS assembly of Ceratopteris richardii.</title>
        <authorList>
            <person name="Marchant D.B."/>
            <person name="Chen G."/>
            <person name="Jenkins J."/>
            <person name="Shu S."/>
            <person name="Leebens-Mack J."/>
            <person name="Grimwood J."/>
            <person name="Schmutz J."/>
            <person name="Soltis P."/>
            <person name="Soltis D."/>
            <person name="Chen Z.-H."/>
        </authorList>
    </citation>
    <scope>NUCLEOTIDE SEQUENCE</scope>
    <source>
        <strain evidence="2">Whitten #5841</strain>
        <tissue evidence="2">Leaf</tissue>
    </source>
</reference>
<evidence type="ECO:0000313" key="2">
    <source>
        <dbReference type="EMBL" id="KAH7442664.1"/>
    </source>
</evidence>
<feature type="region of interest" description="Disordered" evidence="1">
    <location>
        <begin position="1"/>
        <end position="24"/>
    </location>
</feature>
<dbReference type="Proteomes" id="UP000825935">
    <property type="component" value="Chromosome 3"/>
</dbReference>
<dbReference type="OrthoDB" id="1865198at2759"/>
<feature type="compositionally biased region" description="Polar residues" evidence="1">
    <location>
        <begin position="90"/>
        <end position="99"/>
    </location>
</feature>
<sequence>MSNGVRKENSKLPVRRESNKLQGSYEQTLFDAEITPPEIMFNSNLPQQTNDSFFSSLGHVTLNSKKEMMESPVPVESPPVNAQAGDYASGNFTFTSGQEKLTLPMASKKKRKHPSNASEEEHDEMKSHLFALLENNSRIMAAHVQSQNLNSQLDRDQRKEHADSLIAVLGKLADALGRIADRL</sequence>
<protein>
    <submittedName>
        <fullName evidence="2">Uncharacterized protein</fullName>
    </submittedName>
</protein>
<organism evidence="2 3">
    <name type="scientific">Ceratopteris richardii</name>
    <name type="common">Triangle waterfern</name>
    <dbReference type="NCBI Taxonomy" id="49495"/>
    <lineage>
        <taxon>Eukaryota</taxon>
        <taxon>Viridiplantae</taxon>
        <taxon>Streptophyta</taxon>
        <taxon>Embryophyta</taxon>
        <taxon>Tracheophyta</taxon>
        <taxon>Polypodiopsida</taxon>
        <taxon>Polypodiidae</taxon>
        <taxon>Polypodiales</taxon>
        <taxon>Pteridineae</taxon>
        <taxon>Pteridaceae</taxon>
        <taxon>Parkerioideae</taxon>
        <taxon>Ceratopteris</taxon>
    </lineage>
</organism>
<dbReference type="AlphaFoldDB" id="A0A8T2V9Q0"/>
<comment type="caution">
    <text evidence="2">The sequence shown here is derived from an EMBL/GenBank/DDBJ whole genome shotgun (WGS) entry which is preliminary data.</text>
</comment>
<evidence type="ECO:0000313" key="3">
    <source>
        <dbReference type="Proteomes" id="UP000825935"/>
    </source>
</evidence>
<evidence type="ECO:0000256" key="1">
    <source>
        <dbReference type="SAM" id="MobiDB-lite"/>
    </source>
</evidence>
<dbReference type="PANTHER" id="PTHR47211">
    <property type="entry name" value="TRIHELIX TRANSCRIPTION FACTOR ASR3"/>
    <property type="match status" value="1"/>
</dbReference>